<keyword evidence="7" id="KW-1185">Reference proteome</keyword>
<evidence type="ECO:0000256" key="1">
    <source>
        <dbReference type="ARBA" id="ARBA00004141"/>
    </source>
</evidence>
<evidence type="ECO:0000313" key="7">
    <source>
        <dbReference type="Proteomes" id="UP000186112"/>
    </source>
</evidence>
<dbReference type="EMBL" id="LTDM01000032">
    <property type="protein sequence ID" value="OLS02254.1"/>
    <property type="molecule type" value="Genomic_DNA"/>
</dbReference>
<dbReference type="InterPro" id="IPR006480">
    <property type="entry name" value="Phage_holin_4_1"/>
</dbReference>
<dbReference type="Pfam" id="PF05105">
    <property type="entry name" value="Phage_holin_4_1"/>
    <property type="match status" value="1"/>
</dbReference>
<evidence type="ECO:0000256" key="4">
    <source>
        <dbReference type="ARBA" id="ARBA00023136"/>
    </source>
</evidence>
<keyword evidence="3 5" id="KW-1133">Transmembrane helix</keyword>
<accession>A0A1U7M4K9</accession>
<evidence type="ECO:0000256" key="5">
    <source>
        <dbReference type="SAM" id="Phobius"/>
    </source>
</evidence>
<dbReference type="RefSeq" id="WP_075726960.1">
    <property type="nucleotide sequence ID" value="NZ_LTDM01000032.1"/>
</dbReference>
<reference evidence="6 7" key="1">
    <citation type="submission" date="2016-02" db="EMBL/GenBank/DDBJ databases">
        <title>Genome sequence of Tissierella creatinophila DSM 6911.</title>
        <authorList>
            <person name="Poehlein A."/>
            <person name="Daniel R."/>
        </authorList>
    </citation>
    <scope>NUCLEOTIDE SEQUENCE [LARGE SCALE GENOMIC DNA]</scope>
    <source>
        <strain evidence="6 7">DSM 6911</strain>
    </source>
</reference>
<comment type="caution">
    <text evidence="6">The sequence shown here is derived from an EMBL/GenBank/DDBJ whole genome shotgun (WGS) entry which is preliminary data.</text>
</comment>
<protein>
    <submittedName>
        <fullName evidence="6">Holin family protein</fullName>
    </submittedName>
</protein>
<dbReference type="AlphaFoldDB" id="A0A1U7M4K9"/>
<name>A0A1U7M4K9_TISCR</name>
<dbReference type="GO" id="GO:0016020">
    <property type="term" value="C:membrane"/>
    <property type="evidence" value="ECO:0007669"/>
    <property type="project" value="UniProtKB-SubCell"/>
</dbReference>
<keyword evidence="2 5" id="KW-0812">Transmembrane</keyword>
<keyword evidence="4 5" id="KW-0472">Membrane</keyword>
<comment type="subcellular location">
    <subcellularLocation>
        <location evidence="1">Membrane</location>
        <topology evidence="1">Multi-pass membrane protein</topology>
    </subcellularLocation>
</comment>
<dbReference type="OrthoDB" id="88184at2"/>
<organism evidence="6 7">
    <name type="scientific">Tissierella creatinophila DSM 6911</name>
    <dbReference type="NCBI Taxonomy" id="1123403"/>
    <lineage>
        <taxon>Bacteria</taxon>
        <taxon>Bacillati</taxon>
        <taxon>Bacillota</taxon>
        <taxon>Tissierellia</taxon>
        <taxon>Tissierellales</taxon>
        <taxon>Tissierellaceae</taxon>
        <taxon>Tissierella</taxon>
    </lineage>
</organism>
<feature type="transmembrane region" description="Helical" evidence="5">
    <location>
        <begin position="30"/>
        <end position="51"/>
    </location>
</feature>
<evidence type="ECO:0000313" key="6">
    <source>
        <dbReference type="EMBL" id="OLS02254.1"/>
    </source>
</evidence>
<feature type="transmembrane region" description="Helical" evidence="5">
    <location>
        <begin position="63"/>
        <end position="84"/>
    </location>
</feature>
<evidence type="ECO:0000256" key="2">
    <source>
        <dbReference type="ARBA" id="ARBA00022692"/>
    </source>
</evidence>
<dbReference type="NCBIfam" id="TIGR01593">
    <property type="entry name" value="holin_tox_secr"/>
    <property type="match status" value="1"/>
</dbReference>
<dbReference type="Proteomes" id="UP000186112">
    <property type="component" value="Unassembled WGS sequence"/>
</dbReference>
<evidence type="ECO:0000256" key="3">
    <source>
        <dbReference type="ARBA" id="ARBA00022989"/>
    </source>
</evidence>
<sequence length="136" mass="15037">MKEVIDTLQFVVTVIGVYVGWFIGGFDELLYALVAFAVIDYVSGVMVGVIEKKLSSGIGFRGIFKKMLIFIFVGVGHTIDFYILKNGSAVRTAVIFFYLSNEGLSILENSSKIGLPIPNSLRNIFKDLNKEDDAND</sequence>
<feature type="transmembrane region" description="Helical" evidence="5">
    <location>
        <begin position="7"/>
        <end position="24"/>
    </location>
</feature>
<gene>
    <name evidence="6" type="ORF">TICRE_16400</name>
</gene>
<proteinExistence type="predicted"/>